<evidence type="ECO:0000256" key="5">
    <source>
        <dbReference type="ARBA" id="ARBA00011643"/>
    </source>
</evidence>
<dbReference type="InterPro" id="IPR002505">
    <property type="entry name" value="PTA_PTB"/>
</dbReference>
<dbReference type="GO" id="GO:0006085">
    <property type="term" value="P:acetyl-CoA biosynthetic process"/>
    <property type="evidence" value="ECO:0007669"/>
    <property type="project" value="UniProtKB-UniPathway"/>
</dbReference>
<dbReference type="FunFam" id="3.40.50.10750:FF:000001">
    <property type="entry name" value="Phosphate acetyltransferase"/>
    <property type="match status" value="1"/>
</dbReference>
<dbReference type="Proteomes" id="UP000478208">
    <property type="component" value="Unassembled WGS sequence"/>
</dbReference>
<dbReference type="EC" id="2.3.1.8" evidence="6 12"/>
<dbReference type="UniPathway" id="UPA00340">
    <property type="reaction ID" value="UER00459"/>
</dbReference>
<feature type="domain" description="DRTGG" evidence="14">
    <location>
        <begin position="220"/>
        <end position="331"/>
    </location>
</feature>
<dbReference type="InterPro" id="IPR028979">
    <property type="entry name" value="Ser_kin/Pase_Hpr-like_N_sf"/>
</dbReference>
<dbReference type="NCBIfam" id="NF007233">
    <property type="entry name" value="PRK09653.1"/>
    <property type="match status" value="1"/>
</dbReference>
<proteinExistence type="inferred from homology"/>
<dbReference type="EMBL" id="WOWS01000001">
    <property type="protein sequence ID" value="MUU77044.1"/>
    <property type="molecule type" value="Genomic_DNA"/>
</dbReference>
<evidence type="ECO:0000256" key="1">
    <source>
        <dbReference type="ARBA" id="ARBA00004496"/>
    </source>
</evidence>
<evidence type="ECO:0000313" key="15">
    <source>
        <dbReference type="EMBL" id="MUU77044.1"/>
    </source>
</evidence>
<evidence type="ECO:0000256" key="9">
    <source>
        <dbReference type="ARBA" id="ARBA00022679"/>
    </source>
</evidence>
<sequence>MNQKLTNKAVYITTTEPNSGKSIISLGLMHLLLGKAAKVGYFRPIIDDLAPGKIDNHINTVISYFNLDLKFEDAYAFKRSEVIKKKNENKDDEIIGHIIDKFKTIEERFDFILVEGSSFVGEGSLIEFDINVLIAKNLGVPAIILASAKGKTMEELISTLYMAFDSFREKGVEVLSVIANMVDSNKLEHAVTELEKVLPSNVMANAIPANPKLSNPSIKEIVDALDGEILFGEAYINNQAGNFSVGAMQLRNYLTHLKENALVITPGDRADVILGALQANLSENYPSVSGIVLTGGLTPEDSIIKLIEGLSDIVPIISAPRGTYNVTNQIGEIKSQIYAENTDKIITSIKEFEKHVKVDQLVERLITFETKGVTPRMFQYNLLKQAKSNKKHIVLPEGYDERVLRATKQLVDLDAVEITLLGDRKLIEEKLLNLDLDLDLNLVNVVNPIESPNFEAYSETLYQLRKHKNVNLAMAQDLMEDVSYFGTMMVHKGDADGMVSGAVHTTQHTIRPALQFIKTKPKTSIVSSVFFMCLEDRVSVYGDCAINPNPTSEQLSEIAISSAQTSRAFGIDPKVAMLSYSSGTSGVGEDVDKVRAATELIKAKNPELKVEGPIQYDAAVDMRVGKTKLPNSEVAGQANVFIFPDLNTGNNTYKAVQRETKALAIGPIIQGLNKPVNDLSRGCTTDDIFNTVIVTVIQAQDF</sequence>
<dbReference type="InterPro" id="IPR042113">
    <property type="entry name" value="P_AcTrfase_dom1"/>
</dbReference>
<dbReference type="PIRSF" id="PIRSF006107">
    <property type="entry name" value="PhpActrans_proteobac"/>
    <property type="match status" value="1"/>
</dbReference>
<evidence type="ECO:0000256" key="11">
    <source>
        <dbReference type="ARBA" id="ARBA00031108"/>
    </source>
</evidence>
<comment type="similarity">
    <text evidence="4 12">In the N-terminal section; belongs to the CobB/CobQ family.</text>
</comment>
<comment type="subunit">
    <text evidence="5">Homohexamer.</text>
</comment>
<reference evidence="15 16" key="1">
    <citation type="submission" date="2019-12" db="EMBL/GenBank/DDBJ databases">
        <authorList>
            <person name="Li J."/>
        </authorList>
    </citation>
    <scope>NUCLEOTIDE SEQUENCE [LARGE SCALE GENOMIC DNA]</scope>
    <source>
        <strain evidence="15 16">HL2-2</strain>
    </source>
</reference>
<comment type="domain">
    <text evidence="12">The N-terminal region seems to be important for proper quaternary structure. The C-terminal region contains the substrate-binding site.</text>
</comment>
<gene>
    <name evidence="15" type="ORF">GN138_01170</name>
</gene>
<dbReference type="RefSeq" id="WP_157361488.1">
    <property type="nucleotide sequence ID" value="NZ_WOWS01000001.1"/>
</dbReference>
<keyword evidence="8 12" id="KW-0963">Cytoplasm</keyword>
<dbReference type="PANTHER" id="PTHR43356:SF3">
    <property type="entry name" value="PHOSPHATE ACETYLTRANSFERASE"/>
    <property type="match status" value="1"/>
</dbReference>
<evidence type="ECO:0000259" key="13">
    <source>
        <dbReference type="Pfam" id="PF01515"/>
    </source>
</evidence>
<evidence type="ECO:0000256" key="4">
    <source>
        <dbReference type="ARBA" id="ARBA00009786"/>
    </source>
</evidence>
<comment type="similarity">
    <text evidence="3 12">In the C-terminal section; belongs to the phosphate acetyltransferase and butyryltransferase family.</text>
</comment>
<dbReference type="GO" id="GO:0005737">
    <property type="term" value="C:cytoplasm"/>
    <property type="evidence" value="ECO:0007669"/>
    <property type="project" value="UniProtKB-SubCell"/>
</dbReference>
<comment type="function">
    <text evidence="12">Involved in acetate metabolism.</text>
</comment>
<dbReference type="InterPro" id="IPR050500">
    <property type="entry name" value="Phos_Acetyltrans/Butyryltrans"/>
</dbReference>
<dbReference type="Pfam" id="PF13500">
    <property type="entry name" value="AAA_26"/>
    <property type="match status" value="1"/>
</dbReference>
<comment type="subcellular location">
    <subcellularLocation>
        <location evidence="1 12">Cytoplasm</location>
    </subcellularLocation>
</comment>
<dbReference type="AlphaFoldDB" id="A0A6L6U8A2"/>
<dbReference type="NCBIfam" id="TIGR00651">
    <property type="entry name" value="pta"/>
    <property type="match status" value="1"/>
</dbReference>
<evidence type="ECO:0000256" key="2">
    <source>
        <dbReference type="ARBA" id="ARBA00004989"/>
    </source>
</evidence>
<evidence type="ECO:0000256" key="6">
    <source>
        <dbReference type="ARBA" id="ARBA00012707"/>
    </source>
</evidence>
<dbReference type="Pfam" id="PF07085">
    <property type="entry name" value="DRTGG"/>
    <property type="match status" value="1"/>
</dbReference>
<name>A0A6L6U8A2_9FLAO</name>
<dbReference type="InterPro" id="IPR010766">
    <property type="entry name" value="DRTGG"/>
</dbReference>
<evidence type="ECO:0000256" key="7">
    <source>
        <dbReference type="ARBA" id="ARBA00021528"/>
    </source>
</evidence>
<dbReference type="SUPFAM" id="SSF53659">
    <property type="entry name" value="Isocitrate/Isopropylmalate dehydrogenase-like"/>
    <property type="match status" value="1"/>
</dbReference>
<dbReference type="InterPro" id="IPR016475">
    <property type="entry name" value="P-Actrans_bac"/>
</dbReference>
<feature type="domain" description="Phosphate acetyl/butaryl transferase" evidence="13">
    <location>
        <begin position="377"/>
        <end position="696"/>
    </location>
</feature>
<dbReference type="InterPro" id="IPR042112">
    <property type="entry name" value="P_AcTrfase_dom2"/>
</dbReference>
<keyword evidence="16" id="KW-1185">Reference proteome</keyword>
<dbReference type="Gene3D" id="3.40.50.10750">
    <property type="entry name" value="Isocitrate/Isopropylmalate dehydrogenase-like"/>
    <property type="match status" value="1"/>
</dbReference>
<keyword evidence="9 12" id="KW-0808">Transferase</keyword>
<dbReference type="PANTHER" id="PTHR43356">
    <property type="entry name" value="PHOSPHATE ACETYLTRANSFERASE"/>
    <property type="match status" value="1"/>
</dbReference>
<dbReference type="Pfam" id="PF01515">
    <property type="entry name" value="PTA_PTB"/>
    <property type="match status" value="1"/>
</dbReference>
<keyword evidence="10 12" id="KW-0012">Acyltransferase</keyword>
<evidence type="ECO:0000256" key="10">
    <source>
        <dbReference type="ARBA" id="ARBA00023315"/>
    </source>
</evidence>
<evidence type="ECO:0000256" key="3">
    <source>
        <dbReference type="ARBA" id="ARBA00008756"/>
    </source>
</evidence>
<comment type="pathway">
    <text evidence="2 12">Metabolic intermediate biosynthesis; acetyl-CoA biosynthesis; acetyl-CoA from acetate: step 2/2.</text>
</comment>
<evidence type="ECO:0000256" key="12">
    <source>
        <dbReference type="PIRNR" id="PIRNR006107"/>
    </source>
</evidence>
<accession>A0A6L6U8A2</accession>
<dbReference type="Gene3D" id="3.40.50.300">
    <property type="entry name" value="P-loop containing nucleotide triphosphate hydrolases"/>
    <property type="match status" value="1"/>
</dbReference>
<evidence type="ECO:0000313" key="16">
    <source>
        <dbReference type="Proteomes" id="UP000478208"/>
    </source>
</evidence>
<dbReference type="Gene3D" id="3.40.50.10950">
    <property type="match status" value="1"/>
</dbReference>
<dbReference type="Gene3D" id="3.40.1390.20">
    <property type="entry name" value="HprK N-terminal domain-like"/>
    <property type="match status" value="1"/>
</dbReference>
<comment type="catalytic activity">
    <reaction evidence="12">
        <text>acetyl-CoA + phosphate = acetyl phosphate + CoA</text>
        <dbReference type="Rhea" id="RHEA:19521"/>
        <dbReference type="ChEBI" id="CHEBI:22191"/>
        <dbReference type="ChEBI" id="CHEBI:43474"/>
        <dbReference type="ChEBI" id="CHEBI:57287"/>
        <dbReference type="ChEBI" id="CHEBI:57288"/>
        <dbReference type="EC" id="2.3.1.8"/>
    </reaction>
</comment>
<dbReference type="GO" id="GO:0008959">
    <property type="term" value="F:phosphate acetyltransferase activity"/>
    <property type="evidence" value="ECO:0007669"/>
    <property type="project" value="UniProtKB-EC"/>
</dbReference>
<dbReference type="SUPFAM" id="SSF75138">
    <property type="entry name" value="HprK N-terminal domain-like"/>
    <property type="match status" value="1"/>
</dbReference>
<dbReference type="CDD" id="cd03109">
    <property type="entry name" value="DTBS"/>
    <property type="match status" value="1"/>
</dbReference>
<dbReference type="InterPro" id="IPR004614">
    <property type="entry name" value="P_AcTrfase"/>
</dbReference>
<evidence type="ECO:0000256" key="8">
    <source>
        <dbReference type="ARBA" id="ARBA00022490"/>
    </source>
</evidence>
<comment type="caution">
    <text evidence="15">The sequence shown here is derived from an EMBL/GenBank/DDBJ whole genome shotgun (WGS) entry which is preliminary data.</text>
</comment>
<evidence type="ECO:0000259" key="14">
    <source>
        <dbReference type="Pfam" id="PF07085"/>
    </source>
</evidence>
<dbReference type="SUPFAM" id="SSF52540">
    <property type="entry name" value="P-loop containing nucleoside triphosphate hydrolases"/>
    <property type="match status" value="1"/>
</dbReference>
<dbReference type="NCBIfam" id="NF004167">
    <property type="entry name" value="PRK05632.1"/>
    <property type="match status" value="1"/>
</dbReference>
<dbReference type="InterPro" id="IPR027417">
    <property type="entry name" value="P-loop_NTPase"/>
</dbReference>
<protein>
    <recommendedName>
        <fullName evidence="7 12">Phosphate acetyltransferase</fullName>
        <ecNumber evidence="6 12">2.3.1.8</ecNumber>
    </recommendedName>
    <alternativeName>
        <fullName evidence="11 12">Phosphotransacetylase</fullName>
    </alternativeName>
</protein>
<organism evidence="15 16">
    <name type="scientific">Winogradskyella endarachnes</name>
    <dbReference type="NCBI Taxonomy" id="2681965"/>
    <lineage>
        <taxon>Bacteria</taxon>
        <taxon>Pseudomonadati</taxon>
        <taxon>Bacteroidota</taxon>
        <taxon>Flavobacteriia</taxon>
        <taxon>Flavobacteriales</taxon>
        <taxon>Flavobacteriaceae</taxon>
        <taxon>Winogradskyella</taxon>
    </lineage>
</organism>